<dbReference type="Proteomes" id="UP000076738">
    <property type="component" value="Unassembled WGS sequence"/>
</dbReference>
<evidence type="ECO:0000313" key="2">
    <source>
        <dbReference type="EMBL" id="KZO95863.1"/>
    </source>
</evidence>
<dbReference type="AlphaFoldDB" id="A0A167LN52"/>
<dbReference type="STRING" id="1330018.A0A167LN52"/>
<evidence type="ECO:0000313" key="3">
    <source>
        <dbReference type="Proteomes" id="UP000076738"/>
    </source>
</evidence>
<feature type="non-terminal residue" evidence="2">
    <location>
        <position position="165"/>
    </location>
</feature>
<organism evidence="2 3">
    <name type="scientific">Calocera viscosa (strain TUFC12733)</name>
    <dbReference type="NCBI Taxonomy" id="1330018"/>
    <lineage>
        <taxon>Eukaryota</taxon>
        <taxon>Fungi</taxon>
        <taxon>Dikarya</taxon>
        <taxon>Basidiomycota</taxon>
        <taxon>Agaricomycotina</taxon>
        <taxon>Dacrymycetes</taxon>
        <taxon>Dacrymycetales</taxon>
        <taxon>Dacrymycetaceae</taxon>
        <taxon>Calocera</taxon>
    </lineage>
</organism>
<dbReference type="InterPro" id="IPR025476">
    <property type="entry name" value="Helitron_helicase-like"/>
</dbReference>
<dbReference type="OrthoDB" id="432234at2759"/>
<dbReference type="EMBL" id="KV417287">
    <property type="protein sequence ID" value="KZO95863.1"/>
    <property type="molecule type" value="Genomic_DNA"/>
</dbReference>
<keyword evidence="3" id="KW-1185">Reference proteome</keyword>
<gene>
    <name evidence="2" type="ORF">CALVIDRAFT_467679</name>
</gene>
<name>A0A167LN52_CALVF</name>
<accession>A0A167LN52</accession>
<evidence type="ECO:0000259" key="1">
    <source>
        <dbReference type="Pfam" id="PF14214"/>
    </source>
</evidence>
<dbReference type="Pfam" id="PF14214">
    <property type="entry name" value="Helitron_like_N"/>
    <property type="match status" value="1"/>
</dbReference>
<proteinExistence type="predicted"/>
<feature type="domain" description="Helitron helicase-like" evidence="1">
    <location>
        <begin position="2"/>
        <end position="164"/>
    </location>
</feature>
<protein>
    <recommendedName>
        <fullName evidence="1">Helitron helicase-like domain-containing protein</fullName>
    </recommendedName>
</protein>
<sequence length="165" mass="18307">MFTVFNILQRRASLLHTSLRIRKSSFDAVAADLVQVSAETLDVLAQRAAWGEPLVALGPQEQHAMQLLREVNAITRHVLGSPASRSDQRGQVRGMMTSLGLPSFYITLNFADVYNPAVRVLGGEAVDIDRMLPDHPPDYWSQAQLVARNPVAAATFFHVYMMAFL</sequence>
<reference evidence="2 3" key="1">
    <citation type="journal article" date="2016" name="Mol. Biol. Evol.">
        <title>Comparative Genomics of Early-Diverging Mushroom-Forming Fungi Provides Insights into the Origins of Lignocellulose Decay Capabilities.</title>
        <authorList>
            <person name="Nagy L.G."/>
            <person name="Riley R."/>
            <person name="Tritt A."/>
            <person name="Adam C."/>
            <person name="Daum C."/>
            <person name="Floudas D."/>
            <person name="Sun H."/>
            <person name="Yadav J.S."/>
            <person name="Pangilinan J."/>
            <person name="Larsson K.H."/>
            <person name="Matsuura K."/>
            <person name="Barry K."/>
            <person name="Labutti K."/>
            <person name="Kuo R."/>
            <person name="Ohm R.A."/>
            <person name="Bhattacharya S.S."/>
            <person name="Shirouzu T."/>
            <person name="Yoshinaga Y."/>
            <person name="Martin F.M."/>
            <person name="Grigoriev I.V."/>
            <person name="Hibbett D.S."/>
        </authorList>
    </citation>
    <scope>NUCLEOTIDE SEQUENCE [LARGE SCALE GENOMIC DNA]</scope>
    <source>
        <strain evidence="2 3">TUFC12733</strain>
    </source>
</reference>